<dbReference type="GO" id="GO:0008641">
    <property type="term" value="F:ubiquitin-like modifier activating enzyme activity"/>
    <property type="evidence" value="ECO:0007669"/>
    <property type="project" value="InterPro"/>
</dbReference>
<dbReference type="PANTHER" id="PTHR43267:SF1">
    <property type="entry name" value="TRNA THREONYLCARBAMOYLADENOSINE DEHYDRATASE"/>
    <property type="match status" value="1"/>
</dbReference>
<gene>
    <name evidence="8" type="ORF">CKO25_12650</name>
</gene>
<evidence type="ECO:0000313" key="9">
    <source>
        <dbReference type="Proteomes" id="UP001138802"/>
    </source>
</evidence>
<dbReference type="InterPro" id="IPR045886">
    <property type="entry name" value="ThiF/MoeB/HesA"/>
</dbReference>
<dbReference type="Gene3D" id="3.40.50.720">
    <property type="entry name" value="NAD(P)-binding Rossmann-like Domain"/>
    <property type="match status" value="1"/>
</dbReference>
<organism evidence="8 9">
    <name type="scientific">Thiocapsa imhoffii</name>
    <dbReference type="NCBI Taxonomy" id="382777"/>
    <lineage>
        <taxon>Bacteria</taxon>
        <taxon>Pseudomonadati</taxon>
        <taxon>Pseudomonadota</taxon>
        <taxon>Gammaproteobacteria</taxon>
        <taxon>Chromatiales</taxon>
        <taxon>Chromatiaceae</taxon>
        <taxon>Thiocapsa</taxon>
    </lineage>
</organism>
<comment type="caution">
    <text evidence="8">The sequence shown here is derived from an EMBL/GenBank/DDBJ whole genome shotgun (WGS) entry which is preliminary data.</text>
</comment>
<dbReference type="EMBL" id="NRSD01000012">
    <property type="protein sequence ID" value="MBK1645477.1"/>
    <property type="molecule type" value="Genomic_DNA"/>
</dbReference>
<evidence type="ECO:0008006" key="10">
    <source>
        <dbReference type="Google" id="ProtNLM"/>
    </source>
</evidence>
<dbReference type="GO" id="GO:0061504">
    <property type="term" value="P:cyclic threonylcarbamoyladenosine biosynthetic process"/>
    <property type="evidence" value="ECO:0007669"/>
    <property type="project" value="TreeGrafter"/>
</dbReference>
<evidence type="ECO:0000256" key="3">
    <source>
        <dbReference type="ARBA" id="ARBA00022801"/>
    </source>
</evidence>
<dbReference type="SUPFAM" id="SSF69572">
    <property type="entry name" value="Activating enzymes of the ubiquitin-like proteins"/>
    <property type="match status" value="1"/>
</dbReference>
<feature type="domain" description="JAB" evidence="7">
    <location>
        <begin position="70"/>
        <end position="172"/>
    </location>
</feature>
<keyword evidence="2" id="KW-0479">Metal-binding</keyword>
<name>A0A9X0WIQ2_9GAMM</name>
<dbReference type="GO" id="GO:0061503">
    <property type="term" value="F:tRNA threonylcarbamoyladenosine dehydratase"/>
    <property type="evidence" value="ECO:0007669"/>
    <property type="project" value="TreeGrafter"/>
</dbReference>
<evidence type="ECO:0000259" key="7">
    <source>
        <dbReference type="Pfam" id="PF14464"/>
    </source>
</evidence>
<proteinExistence type="predicted"/>
<evidence type="ECO:0000256" key="4">
    <source>
        <dbReference type="ARBA" id="ARBA00022833"/>
    </source>
</evidence>
<keyword evidence="9" id="KW-1185">Reference proteome</keyword>
<evidence type="ECO:0000256" key="5">
    <source>
        <dbReference type="ARBA" id="ARBA00023049"/>
    </source>
</evidence>
<evidence type="ECO:0000313" key="8">
    <source>
        <dbReference type="EMBL" id="MBK1645477.1"/>
    </source>
</evidence>
<accession>A0A9X0WIQ2</accession>
<dbReference type="GO" id="GO:0006508">
    <property type="term" value="P:proteolysis"/>
    <property type="evidence" value="ECO:0007669"/>
    <property type="project" value="UniProtKB-KW"/>
</dbReference>
<protein>
    <recommendedName>
        <fullName evidence="10">ThiF family adenylyltransferase</fullName>
    </recommendedName>
</protein>
<reference evidence="8 9" key="1">
    <citation type="journal article" date="2020" name="Microorganisms">
        <title>Osmotic Adaptation and Compatible Solute Biosynthesis of Phototrophic Bacteria as Revealed from Genome Analyses.</title>
        <authorList>
            <person name="Imhoff J.F."/>
            <person name="Rahn T."/>
            <person name="Kunzel S."/>
            <person name="Keller A."/>
            <person name="Neulinger S.C."/>
        </authorList>
    </citation>
    <scope>NUCLEOTIDE SEQUENCE [LARGE SCALE GENOMIC DNA]</scope>
    <source>
        <strain evidence="8 9">DSM 21303</strain>
    </source>
</reference>
<dbReference type="InterPro" id="IPR000594">
    <property type="entry name" value="ThiF_NAD_FAD-bd"/>
</dbReference>
<keyword evidence="5" id="KW-0482">Metalloprotease</keyword>
<feature type="domain" description="THIF-type NAD/FAD binding fold" evidence="6">
    <location>
        <begin position="265"/>
        <end position="482"/>
    </location>
</feature>
<evidence type="ECO:0000259" key="6">
    <source>
        <dbReference type="Pfam" id="PF00899"/>
    </source>
</evidence>
<evidence type="ECO:0000256" key="2">
    <source>
        <dbReference type="ARBA" id="ARBA00022723"/>
    </source>
</evidence>
<dbReference type="Pfam" id="PF14464">
    <property type="entry name" value="Prok-JAB"/>
    <property type="match status" value="1"/>
</dbReference>
<dbReference type="InterPro" id="IPR035985">
    <property type="entry name" value="Ubiquitin-activating_enz"/>
</dbReference>
<dbReference type="InterPro" id="IPR028090">
    <property type="entry name" value="JAB_dom_prok"/>
</dbReference>
<dbReference type="GO" id="GO:0008237">
    <property type="term" value="F:metallopeptidase activity"/>
    <property type="evidence" value="ECO:0007669"/>
    <property type="project" value="UniProtKB-KW"/>
</dbReference>
<dbReference type="PANTHER" id="PTHR43267">
    <property type="entry name" value="TRNA THREONYLCARBAMOYLADENOSINE DEHYDRATASE"/>
    <property type="match status" value="1"/>
</dbReference>
<dbReference type="GO" id="GO:0046872">
    <property type="term" value="F:metal ion binding"/>
    <property type="evidence" value="ECO:0007669"/>
    <property type="project" value="UniProtKB-KW"/>
</dbReference>
<keyword evidence="3" id="KW-0378">Hydrolase</keyword>
<evidence type="ECO:0000256" key="1">
    <source>
        <dbReference type="ARBA" id="ARBA00022670"/>
    </source>
</evidence>
<dbReference type="AlphaFoldDB" id="A0A9X0WIQ2"/>
<dbReference type="Proteomes" id="UP001138802">
    <property type="component" value="Unassembled WGS sequence"/>
</dbReference>
<dbReference type="Pfam" id="PF00899">
    <property type="entry name" value="ThiF"/>
    <property type="match status" value="1"/>
</dbReference>
<sequence length="514" mass="57178">MGIFFKASHTMLGMSRSRAVGSGTVLISMTALGSRPVAGARVTISTPTSISSMKCWGIETMDAIRLRFPQGLFAALREQLLADTERESFALLFGQRHRINTRTMVKIVDVCHPRPEDYESRGLAHLHLRREYVYDRLVEMQRRGDVDTLIDVHTHPFSERGAAFSVVDDRDEVLFHQWLNDTLDGIHYASIVLSRGDYSARLWEYEDGRPRARSARIKTQTILERWPCLEDLDDPALLPAALEPEQGFLARSTLALGLDVLRHIVRDQCVAVVGVGGLGSAIAENLVHSGFHHLHLIDHDHVEMTNLNRIVGAYASDAKQCRLKVEVVAEHLRRINPEARIETHPVMIEDERLLPALVESDWILLSTDSHSSRYATQTLALRFGIPLIAAGSNISVEEGRMTDMSGEVILARQGDRLCLNCLGRVAPTQIAAETVGGLGEVLERRGYVSGRAVKEPAVKTLNALIAALAVETLINQYTGRPTVPILVYEGHALPRLYPDTDSVTQRRKDCFHCA</sequence>
<keyword evidence="4" id="KW-0862">Zinc</keyword>
<keyword evidence="1" id="KW-0645">Protease</keyword>